<sequence>MDSISKTLKDNMHSAGIIKTNFYNYFYKVFYTHPDNSFIGTTAKLLPYFEELKKHIMNNDYSTSVNVLKNYSSYEQSLKEDQIEDLLELLQDIYHELFLDTVYSIPCTASGYISNSDMQVREVEKVKNIYEINNFSAPEDNEHPVDHISIEMFYMQQINALFTKFLDEENKEKLINILQEQYNFLKAHILTWLNEFTVFLKEQITQPESNLYYAVAGIMNEFVKYDAKLTEEFLKILKAQE</sequence>
<evidence type="ECO:0000313" key="3">
    <source>
        <dbReference type="Proteomes" id="UP000824176"/>
    </source>
</evidence>
<dbReference type="SUPFAM" id="SSF89155">
    <property type="entry name" value="TorD-like"/>
    <property type="match status" value="1"/>
</dbReference>
<keyword evidence="1" id="KW-0143">Chaperone</keyword>
<dbReference type="EMBL" id="DXAQ01000079">
    <property type="protein sequence ID" value="HIZ89306.1"/>
    <property type="molecule type" value="Genomic_DNA"/>
</dbReference>
<name>A0A9D2GUP0_9BACT</name>
<dbReference type="PANTHER" id="PTHR34227:SF1">
    <property type="entry name" value="DIMETHYL SULFOXIDE REDUCTASE CHAPERONE-RELATED"/>
    <property type="match status" value="1"/>
</dbReference>
<dbReference type="PANTHER" id="PTHR34227">
    <property type="entry name" value="CHAPERONE PROTEIN YCDY"/>
    <property type="match status" value="1"/>
</dbReference>
<dbReference type="Proteomes" id="UP000824176">
    <property type="component" value="Unassembled WGS sequence"/>
</dbReference>
<reference evidence="2" key="1">
    <citation type="journal article" date="2021" name="PeerJ">
        <title>Extensive microbial diversity within the chicken gut microbiome revealed by metagenomics and culture.</title>
        <authorList>
            <person name="Gilroy R."/>
            <person name="Ravi A."/>
            <person name="Getino M."/>
            <person name="Pursley I."/>
            <person name="Horton D.L."/>
            <person name="Alikhan N.F."/>
            <person name="Baker D."/>
            <person name="Gharbi K."/>
            <person name="Hall N."/>
            <person name="Watson M."/>
            <person name="Adriaenssens E.M."/>
            <person name="Foster-Nyarko E."/>
            <person name="Jarju S."/>
            <person name="Secka A."/>
            <person name="Antonio M."/>
            <person name="Oren A."/>
            <person name="Chaudhuri R.R."/>
            <person name="La Ragione R."/>
            <person name="Hildebrand F."/>
            <person name="Pallen M.J."/>
        </authorList>
    </citation>
    <scope>NUCLEOTIDE SEQUENCE</scope>
    <source>
        <strain evidence="2">ChiW4-1371</strain>
    </source>
</reference>
<dbReference type="Pfam" id="PF02613">
    <property type="entry name" value="Nitrate_red_del"/>
    <property type="match status" value="1"/>
</dbReference>
<dbReference type="AlphaFoldDB" id="A0A9D2GUP0"/>
<dbReference type="InterPro" id="IPR036411">
    <property type="entry name" value="TorD-like_sf"/>
</dbReference>
<proteinExistence type="predicted"/>
<comment type="caution">
    <text evidence="2">The sequence shown here is derived from an EMBL/GenBank/DDBJ whole genome shotgun (WGS) entry which is preliminary data.</text>
</comment>
<dbReference type="InterPro" id="IPR050289">
    <property type="entry name" value="TorD/DmsD_chaperones"/>
</dbReference>
<accession>A0A9D2GUP0</accession>
<dbReference type="Gene3D" id="1.10.3480.10">
    <property type="entry name" value="TorD-like"/>
    <property type="match status" value="1"/>
</dbReference>
<evidence type="ECO:0000256" key="1">
    <source>
        <dbReference type="ARBA" id="ARBA00023186"/>
    </source>
</evidence>
<dbReference type="InterPro" id="IPR020945">
    <property type="entry name" value="DMSO/NO3_reduct_chaperone"/>
</dbReference>
<organism evidence="2 3">
    <name type="scientific">Candidatus Mucispirillum faecigallinarum</name>
    <dbReference type="NCBI Taxonomy" id="2838699"/>
    <lineage>
        <taxon>Bacteria</taxon>
        <taxon>Pseudomonadati</taxon>
        <taxon>Deferribacterota</taxon>
        <taxon>Deferribacteres</taxon>
        <taxon>Deferribacterales</taxon>
        <taxon>Mucispirillaceae</taxon>
        <taxon>Mucispirillum</taxon>
    </lineage>
</organism>
<evidence type="ECO:0000313" key="2">
    <source>
        <dbReference type="EMBL" id="HIZ89306.1"/>
    </source>
</evidence>
<gene>
    <name evidence="2" type="ORF">H9804_05115</name>
</gene>
<reference evidence="2" key="2">
    <citation type="submission" date="2021-04" db="EMBL/GenBank/DDBJ databases">
        <authorList>
            <person name="Gilroy R."/>
        </authorList>
    </citation>
    <scope>NUCLEOTIDE SEQUENCE</scope>
    <source>
        <strain evidence="2">ChiW4-1371</strain>
    </source>
</reference>
<protein>
    <submittedName>
        <fullName evidence="2">Molecular chaperone TorD family protein</fullName>
    </submittedName>
</protein>